<dbReference type="Pfam" id="PF00652">
    <property type="entry name" value="Ricin_B_lectin"/>
    <property type="match status" value="1"/>
</dbReference>
<dbReference type="InterPro" id="IPR000772">
    <property type="entry name" value="Ricin_B_lectin"/>
</dbReference>
<evidence type="ECO:0000313" key="4">
    <source>
        <dbReference type="Proteomes" id="UP001565368"/>
    </source>
</evidence>
<feature type="domain" description="Ricin B lectin" evidence="2">
    <location>
        <begin position="35"/>
        <end position="176"/>
    </location>
</feature>
<keyword evidence="4" id="KW-1185">Reference proteome</keyword>
<feature type="signal peptide" evidence="1">
    <location>
        <begin position="1"/>
        <end position="19"/>
    </location>
</feature>
<dbReference type="InterPro" id="IPR035992">
    <property type="entry name" value="Ricin_B-like_lectins"/>
</dbReference>
<keyword evidence="1" id="KW-0732">Signal</keyword>
<dbReference type="Gene3D" id="2.80.10.50">
    <property type="match status" value="1"/>
</dbReference>
<reference evidence="3 4" key="1">
    <citation type="submission" date="2023-08" db="EMBL/GenBank/DDBJ databases">
        <title>Annotated Genome Sequence of Vanrija albida AlHP1.</title>
        <authorList>
            <person name="Herzog R."/>
        </authorList>
    </citation>
    <scope>NUCLEOTIDE SEQUENCE [LARGE SCALE GENOMIC DNA]</scope>
    <source>
        <strain evidence="3 4">AlHP1</strain>
    </source>
</reference>
<comment type="caution">
    <text evidence="3">The sequence shown here is derived from an EMBL/GenBank/DDBJ whole genome shotgun (WGS) entry which is preliminary data.</text>
</comment>
<name>A0ABR3Q745_9TREE</name>
<evidence type="ECO:0000259" key="2">
    <source>
        <dbReference type="SMART" id="SM00458"/>
    </source>
</evidence>
<accession>A0ABR3Q745</accession>
<proteinExistence type="predicted"/>
<dbReference type="RefSeq" id="XP_069210210.1">
    <property type="nucleotide sequence ID" value="XM_069352792.1"/>
</dbReference>
<gene>
    <name evidence="3" type="ORF">Q8F55_004272</name>
</gene>
<dbReference type="EMBL" id="JBBXJM010000003">
    <property type="protein sequence ID" value="KAL1410266.1"/>
    <property type="molecule type" value="Genomic_DNA"/>
</dbReference>
<feature type="chain" id="PRO_5046658248" description="Ricin B lectin domain-containing protein" evidence="1">
    <location>
        <begin position="20"/>
        <end position="192"/>
    </location>
</feature>
<protein>
    <recommendedName>
        <fullName evidence="2">Ricin B lectin domain-containing protein</fullName>
    </recommendedName>
</protein>
<dbReference type="GeneID" id="95985315"/>
<evidence type="ECO:0000313" key="3">
    <source>
        <dbReference type="EMBL" id="KAL1410266.1"/>
    </source>
</evidence>
<organism evidence="3 4">
    <name type="scientific">Vanrija albida</name>
    <dbReference type="NCBI Taxonomy" id="181172"/>
    <lineage>
        <taxon>Eukaryota</taxon>
        <taxon>Fungi</taxon>
        <taxon>Dikarya</taxon>
        <taxon>Basidiomycota</taxon>
        <taxon>Agaricomycotina</taxon>
        <taxon>Tremellomycetes</taxon>
        <taxon>Trichosporonales</taxon>
        <taxon>Trichosporonaceae</taxon>
        <taxon>Vanrija</taxon>
    </lineage>
</organism>
<sequence length="192" mass="20865">MPSPKTALLALLAAASALAAPAPAEPRAGAPNILSQLITAGGKPLCLDARDGLVANGTAVQLWECFEGNRNQLWLTGQRDGVTYRPSILPGEEDVGLCLDAGEEPANGSRVHLWKCFNWLPQQRWEMVRTAWGPGSYLRLRDRDLCLDVTDGAFENGTPLQVWKCTEGPNQLFRRVSKEQGGRPYSPTVSPV</sequence>
<dbReference type="PROSITE" id="PS50231">
    <property type="entry name" value="RICIN_B_LECTIN"/>
    <property type="match status" value="1"/>
</dbReference>
<evidence type="ECO:0000256" key="1">
    <source>
        <dbReference type="SAM" id="SignalP"/>
    </source>
</evidence>
<dbReference type="Proteomes" id="UP001565368">
    <property type="component" value="Unassembled WGS sequence"/>
</dbReference>
<dbReference type="CDD" id="cd00161">
    <property type="entry name" value="beta-trefoil_Ricin-like"/>
    <property type="match status" value="1"/>
</dbReference>
<dbReference type="SMART" id="SM00458">
    <property type="entry name" value="RICIN"/>
    <property type="match status" value="1"/>
</dbReference>
<dbReference type="SUPFAM" id="SSF50370">
    <property type="entry name" value="Ricin B-like lectins"/>
    <property type="match status" value="1"/>
</dbReference>